<dbReference type="EMBL" id="CP110226">
    <property type="protein sequence ID" value="UZD21144.1"/>
    <property type="molecule type" value="Genomic_DNA"/>
</dbReference>
<proteinExistence type="predicted"/>
<keyword evidence="1" id="KW-1133">Transmembrane helix</keyword>
<evidence type="ECO:0000313" key="3">
    <source>
        <dbReference type="Proteomes" id="UP001163156"/>
    </source>
</evidence>
<organism evidence="2 3">
    <name type="scientific">Algoriphagus halophytocola</name>
    <dbReference type="NCBI Taxonomy" id="2991499"/>
    <lineage>
        <taxon>Bacteria</taxon>
        <taxon>Pseudomonadati</taxon>
        <taxon>Bacteroidota</taxon>
        <taxon>Cytophagia</taxon>
        <taxon>Cytophagales</taxon>
        <taxon>Cyclobacteriaceae</taxon>
        <taxon>Algoriphagus</taxon>
    </lineage>
</organism>
<evidence type="ECO:0000256" key="1">
    <source>
        <dbReference type="SAM" id="Phobius"/>
    </source>
</evidence>
<dbReference type="RefSeq" id="WP_264807598.1">
    <property type="nucleotide sequence ID" value="NZ_CP110226.1"/>
</dbReference>
<protein>
    <submittedName>
        <fullName evidence="2">Uncharacterized protein</fullName>
    </submittedName>
</protein>
<gene>
    <name evidence="2" type="ORF">OM944_10710</name>
</gene>
<name>A0ABY6MG32_9BACT</name>
<sequence length="59" mass="6698">MWPTIKFLGTVFISFFAMIGALGAENPLPLFAVAWGIWIIYIISLRSKRKMRLIIAAKD</sequence>
<keyword evidence="1" id="KW-0812">Transmembrane</keyword>
<reference evidence="2" key="1">
    <citation type="submission" date="2022-10" db="EMBL/GenBank/DDBJ databases">
        <title>Algoriphagus sp. a novel bacteria isolate from halophytes salicornia europaea.</title>
        <authorList>
            <person name="Peng Y."/>
            <person name="Jiang L."/>
            <person name="Lee J."/>
        </authorList>
    </citation>
    <scope>NUCLEOTIDE SEQUENCE</scope>
    <source>
        <strain evidence="2">TR-M5</strain>
    </source>
</reference>
<accession>A0ABY6MG32</accession>
<dbReference type="Proteomes" id="UP001163156">
    <property type="component" value="Chromosome"/>
</dbReference>
<feature type="transmembrane region" description="Helical" evidence="1">
    <location>
        <begin position="30"/>
        <end position="47"/>
    </location>
</feature>
<feature type="transmembrane region" description="Helical" evidence="1">
    <location>
        <begin position="7"/>
        <end position="24"/>
    </location>
</feature>
<keyword evidence="1" id="KW-0472">Membrane</keyword>
<evidence type="ECO:0000313" key="2">
    <source>
        <dbReference type="EMBL" id="UZD21144.1"/>
    </source>
</evidence>
<keyword evidence="3" id="KW-1185">Reference proteome</keyword>